<dbReference type="GO" id="GO:0005737">
    <property type="term" value="C:cytoplasm"/>
    <property type="evidence" value="ECO:0007669"/>
    <property type="project" value="TreeGrafter"/>
</dbReference>
<proteinExistence type="inferred from homology"/>
<comment type="similarity">
    <text evidence="1 4">Belongs to the short-chain dehydrogenases/reductases (SDR) family.</text>
</comment>
<dbReference type="PANTHER" id="PTHR43544">
    <property type="entry name" value="SHORT-CHAIN DEHYDROGENASE/REDUCTASE"/>
    <property type="match status" value="1"/>
</dbReference>
<protein>
    <recommendedName>
        <fullName evidence="7">C-factor</fullName>
    </recommendedName>
</protein>
<dbReference type="PRINTS" id="PR00080">
    <property type="entry name" value="SDRFAMILY"/>
</dbReference>
<evidence type="ECO:0000256" key="3">
    <source>
        <dbReference type="ARBA" id="ARBA00023002"/>
    </source>
</evidence>
<dbReference type="EMBL" id="JAPEVG010000195">
    <property type="protein sequence ID" value="KAJ8474200.1"/>
    <property type="molecule type" value="Genomic_DNA"/>
</dbReference>
<dbReference type="PRINTS" id="PR00081">
    <property type="entry name" value="GDHRDH"/>
</dbReference>
<accession>A0AAD7TRF2</accession>
<keyword evidence="3" id="KW-0560">Oxidoreductase</keyword>
<sequence>MASATRPTTWLVTGASRGIGLEFVRLLVSFPEHVESERGERLHVVRMDVSDFDSIRASVKQLEPILGEVGLDYLINNAGIITEDTAFTLGPEQLMDILRTNAAGPALVSQVCLPFLEKGTRKVVLNVSSTGGSIATSDQRKDKKYTSYSMSKAALNMLTVKQKAERPDIIAVTLDPGWVKTDMGGKDGLLEPEESISNILKIVTSATSADSGKYLRYNGESLPW</sequence>
<evidence type="ECO:0008006" key="7">
    <source>
        <dbReference type="Google" id="ProtNLM"/>
    </source>
</evidence>
<reference evidence="5" key="1">
    <citation type="submission" date="2022-11" db="EMBL/GenBank/DDBJ databases">
        <title>Genome Sequence of Cubamyces cubensis.</title>
        <authorList>
            <person name="Buettner E."/>
        </authorList>
    </citation>
    <scope>NUCLEOTIDE SEQUENCE</scope>
    <source>
        <strain evidence="5">MPL-01</strain>
    </source>
</reference>
<dbReference type="Pfam" id="PF00106">
    <property type="entry name" value="adh_short"/>
    <property type="match status" value="1"/>
</dbReference>
<organism evidence="5 6">
    <name type="scientific">Trametes cubensis</name>
    <dbReference type="NCBI Taxonomy" id="1111947"/>
    <lineage>
        <taxon>Eukaryota</taxon>
        <taxon>Fungi</taxon>
        <taxon>Dikarya</taxon>
        <taxon>Basidiomycota</taxon>
        <taxon>Agaricomycotina</taxon>
        <taxon>Agaricomycetes</taxon>
        <taxon>Polyporales</taxon>
        <taxon>Polyporaceae</taxon>
        <taxon>Trametes</taxon>
    </lineage>
</organism>
<name>A0AAD7TRF2_9APHY</name>
<dbReference type="InterPro" id="IPR002347">
    <property type="entry name" value="SDR_fam"/>
</dbReference>
<dbReference type="CDD" id="cd05325">
    <property type="entry name" value="carb_red_sniffer_like_SDR_c"/>
    <property type="match status" value="1"/>
</dbReference>
<dbReference type="InterPro" id="IPR051468">
    <property type="entry name" value="Fungal_SecMetab_SDRs"/>
</dbReference>
<dbReference type="Proteomes" id="UP001215151">
    <property type="component" value="Unassembled WGS sequence"/>
</dbReference>
<evidence type="ECO:0000256" key="4">
    <source>
        <dbReference type="RuleBase" id="RU000363"/>
    </source>
</evidence>
<keyword evidence="2" id="KW-0521">NADP</keyword>
<gene>
    <name evidence="5" type="ORF">ONZ51_g7366</name>
</gene>
<evidence type="ECO:0000256" key="2">
    <source>
        <dbReference type="ARBA" id="ARBA00022857"/>
    </source>
</evidence>
<dbReference type="AlphaFoldDB" id="A0AAD7TRF2"/>
<dbReference type="InterPro" id="IPR036291">
    <property type="entry name" value="NAD(P)-bd_dom_sf"/>
</dbReference>
<dbReference type="SUPFAM" id="SSF51735">
    <property type="entry name" value="NAD(P)-binding Rossmann-fold domains"/>
    <property type="match status" value="1"/>
</dbReference>
<dbReference type="PANTHER" id="PTHR43544:SF7">
    <property type="entry name" value="NADB-LER2"/>
    <property type="match status" value="1"/>
</dbReference>
<evidence type="ECO:0000313" key="6">
    <source>
        <dbReference type="Proteomes" id="UP001215151"/>
    </source>
</evidence>
<comment type="caution">
    <text evidence="5">The sequence shown here is derived from an EMBL/GenBank/DDBJ whole genome shotgun (WGS) entry which is preliminary data.</text>
</comment>
<dbReference type="Gene3D" id="3.40.50.720">
    <property type="entry name" value="NAD(P)-binding Rossmann-like Domain"/>
    <property type="match status" value="1"/>
</dbReference>
<evidence type="ECO:0000256" key="1">
    <source>
        <dbReference type="ARBA" id="ARBA00006484"/>
    </source>
</evidence>
<evidence type="ECO:0000313" key="5">
    <source>
        <dbReference type="EMBL" id="KAJ8474200.1"/>
    </source>
</evidence>
<keyword evidence="6" id="KW-1185">Reference proteome</keyword>
<dbReference type="GO" id="GO:0016491">
    <property type="term" value="F:oxidoreductase activity"/>
    <property type="evidence" value="ECO:0007669"/>
    <property type="project" value="UniProtKB-KW"/>
</dbReference>